<keyword evidence="1" id="KW-0812">Transmembrane</keyword>
<feature type="transmembrane region" description="Helical" evidence="1">
    <location>
        <begin position="385"/>
        <end position="406"/>
    </location>
</feature>
<evidence type="ECO:0000313" key="3">
    <source>
        <dbReference type="Proteomes" id="UP000198287"/>
    </source>
</evidence>
<feature type="transmembrane region" description="Helical" evidence="1">
    <location>
        <begin position="313"/>
        <end position="331"/>
    </location>
</feature>
<protein>
    <submittedName>
        <fullName evidence="2">Uncharacterized protein</fullName>
    </submittedName>
</protein>
<reference evidence="2 3" key="1">
    <citation type="submission" date="2015-12" db="EMBL/GenBank/DDBJ databases">
        <title>The genome of Folsomia candida.</title>
        <authorList>
            <person name="Faddeeva A."/>
            <person name="Derks M.F."/>
            <person name="Anvar Y."/>
            <person name="Smit S."/>
            <person name="Van Straalen N."/>
            <person name="Roelofs D."/>
        </authorList>
    </citation>
    <scope>NUCLEOTIDE SEQUENCE [LARGE SCALE GENOMIC DNA]</scope>
    <source>
        <strain evidence="2 3">VU population</strain>
        <tissue evidence="2">Whole body</tissue>
    </source>
</reference>
<comment type="caution">
    <text evidence="2">The sequence shown here is derived from an EMBL/GenBank/DDBJ whole genome shotgun (WGS) entry which is preliminary data.</text>
</comment>
<organism evidence="2 3">
    <name type="scientific">Folsomia candida</name>
    <name type="common">Springtail</name>
    <dbReference type="NCBI Taxonomy" id="158441"/>
    <lineage>
        <taxon>Eukaryota</taxon>
        <taxon>Metazoa</taxon>
        <taxon>Ecdysozoa</taxon>
        <taxon>Arthropoda</taxon>
        <taxon>Hexapoda</taxon>
        <taxon>Collembola</taxon>
        <taxon>Entomobryomorpha</taxon>
        <taxon>Isotomoidea</taxon>
        <taxon>Isotomidae</taxon>
        <taxon>Proisotominae</taxon>
        <taxon>Folsomia</taxon>
    </lineage>
</organism>
<dbReference type="Proteomes" id="UP000198287">
    <property type="component" value="Unassembled WGS sequence"/>
</dbReference>
<sequence>MTFRRLYKRCVSFAIQSFGTLLSLEWTTIFKSIVQSGHFMFSLPFHWEPSPDKMFSVGKLRVTRSKWRISFAKMMVILSLLDCICRMHFALVCDYGAMKDSELLEMYLELFSRFGCGLLSIHPIFRPEYHVTLVNHLLKLDAVLKITTYLGNGVLSENLGMRLCLLFALPVGVLSPFLSTLPAHFRSRHSGRFWGARFLPRWIYDSYPGVLCYAVYELFMVFSNTHNTTFLAPVVMIYAVINVTHIRLIISRKSFLMKSRLLRYQSLQILNARYSEYFSTIFWPIGQNTVYGCNVGVNVLFVLRHVDLGWSRFFACVACMVLVFVFEKYAITGNARMYHESKRFIQDVGVARGCRNAAASRVTCRSLRPIKVYVGRYYFFKMSTFTTYLAVLVDYTASVLIAINNFHAEHGLRKFKL</sequence>
<name>A0A226F5V6_FOLCA</name>
<dbReference type="AlphaFoldDB" id="A0A226F5V6"/>
<evidence type="ECO:0000256" key="1">
    <source>
        <dbReference type="SAM" id="Phobius"/>
    </source>
</evidence>
<evidence type="ECO:0000313" key="2">
    <source>
        <dbReference type="EMBL" id="OXA64571.1"/>
    </source>
</evidence>
<keyword evidence="3" id="KW-1185">Reference proteome</keyword>
<feature type="transmembrane region" description="Helical" evidence="1">
    <location>
        <begin position="228"/>
        <end position="250"/>
    </location>
</feature>
<feature type="transmembrane region" description="Helical" evidence="1">
    <location>
        <begin position="202"/>
        <end position="222"/>
    </location>
</feature>
<proteinExistence type="predicted"/>
<accession>A0A226F5V6</accession>
<keyword evidence="1" id="KW-1133">Transmembrane helix</keyword>
<gene>
    <name evidence="2" type="ORF">Fcan01_00709</name>
</gene>
<keyword evidence="1" id="KW-0472">Membrane</keyword>
<dbReference type="EMBL" id="LNIX01000001">
    <property type="protein sequence ID" value="OXA64571.1"/>
    <property type="molecule type" value="Genomic_DNA"/>
</dbReference>
<feature type="transmembrane region" description="Helical" evidence="1">
    <location>
        <begin position="159"/>
        <end position="181"/>
    </location>
</feature>